<protein>
    <submittedName>
        <fullName evidence="1">Aspartyl-tRNA(Asn) amidotransferase subunit C @ Glutamyl-tRNA(Gln) amidotransferase subunit C</fullName>
        <ecNumber evidence="1">6.3.5.6</ecNumber>
        <ecNumber evidence="1">6.3.5.7</ecNumber>
    </submittedName>
</protein>
<keyword evidence="1" id="KW-0436">Ligase</keyword>
<dbReference type="GO" id="GO:0016740">
    <property type="term" value="F:transferase activity"/>
    <property type="evidence" value="ECO:0007669"/>
    <property type="project" value="UniProtKB-KW"/>
</dbReference>
<dbReference type="Gene3D" id="1.10.20.60">
    <property type="entry name" value="Glu-tRNAGln amidotransferase C subunit, N-terminal domain"/>
    <property type="match status" value="1"/>
</dbReference>
<dbReference type="EC" id="6.3.5.6" evidence="1"/>
<dbReference type="GO" id="GO:0070681">
    <property type="term" value="P:glutaminyl-tRNAGln biosynthesis via transamidation"/>
    <property type="evidence" value="ECO:0007669"/>
    <property type="project" value="TreeGrafter"/>
</dbReference>
<dbReference type="EMBL" id="FPHC01000039">
    <property type="protein sequence ID" value="SFV56473.1"/>
    <property type="molecule type" value="Genomic_DNA"/>
</dbReference>
<dbReference type="AlphaFoldDB" id="A0A1W1BSH0"/>
<dbReference type="PANTHER" id="PTHR15004">
    <property type="entry name" value="GLUTAMYL-TRNA(GLN) AMIDOTRANSFERASE SUBUNIT C, MITOCHONDRIAL"/>
    <property type="match status" value="1"/>
</dbReference>
<sequence length="96" mass="10683">MHIDNTVLAKLEKLSHLYIDEDKKDEVIEQLSEIVSFVENLSELDTDSLDASFSTLDGGTPMREDIISVDSSISQSILSHSPQSEDNFFVVPAIIE</sequence>
<keyword evidence="1" id="KW-0808">Transferase</keyword>
<reference evidence="1" key="1">
    <citation type="submission" date="2016-10" db="EMBL/GenBank/DDBJ databases">
        <authorList>
            <person name="de Groot N.N."/>
        </authorList>
    </citation>
    <scope>NUCLEOTIDE SEQUENCE</scope>
</reference>
<accession>A0A1W1BSH0</accession>
<dbReference type="GO" id="GO:0050567">
    <property type="term" value="F:glutaminyl-tRNA synthase (glutamine-hydrolyzing) activity"/>
    <property type="evidence" value="ECO:0007669"/>
    <property type="project" value="UniProtKB-EC"/>
</dbReference>
<evidence type="ECO:0000313" key="1">
    <source>
        <dbReference type="EMBL" id="SFV56473.1"/>
    </source>
</evidence>
<organism evidence="1">
    <name type="scientific">hydrothermal vent metagenome</name>
    <dbReference type="NCBI Taxonomy" id="652676"/>
    <lineage>
        <taxon>unclassified sequences</taxon>
        <taxon>metagenomes</taxon>
        <taxon>ecological metagenomes</taxon>
    </lineage>
</organism>
<dbReference type="GO" id="GO:0006450">
    <property type="term" value="P:regulation of translational fidelity"/>
    <property type="evidence" value="ECO:0007669"/>
    <property type="project" value="InterPro"/>
</dbReference>
<dbReference type="PANTHER" id="PTHR15004:SF0">
    <property type="entry name" value="GLUTAMYL-TRNA(GLN) AMIDOTRANSFERASE SUBUNIT C, MITOCHONDRIAL"/>
    <property type="match status" value="1"/>
</dbReference>
<proteinExistence type="inferred from homology"/>
<dbReference type="InterPro" id="IPR036113">
    <property type="entry name" value="Asp/Glu-ADT_sf_sub_c"/>
</dbReference>
<dbReference type="SUPFAM" id="SSF141000">
    <property type="entry name" value="Glu-tRNAGln amidotransferase C subunit"/>
    <property type="match status" value="1"/>
</dbReference>
<name>A0A1W1BSH0_9ZZZZ</name>
<dbReference type="HAMAP" id="MF_00122">
    <property type="entry name" value="GatC"/>
    <property type="match status" value="1"/>
</dbReference>
<dbReference type="EC" id="6.3.5.7" evidence="1"/>
<dbReference type="NCBIfam" id="TIGR00135">
    <property type="entry name" value="gatC"/>
    <property type="match status" value="1"/>
</dbReference>
<dbReference type="GO" id="GO:0050566">
    <property type="term" value="F:asparaginyl-tRNA synthase (glutamine-hydrolyzing) activity"/>
    <property type="evidence" value="ECO:0007669"/>
    <property type="project" value="UniProtKB-EC"/>
</dbReference>
<dbReference type="Pfam" id="PF02686">
    <property type="entry name" value="GatC"/>
    <property type="match status" value="1"/>
</dbReference>
<gene>
    <name evidence="1" type="ORF">MNB_SV-6-1697</name>
</gene>
<dbReference type="InterPro" id="IPR003837">
    <property type="entry name" value="GatC"/>
</dbReference>